<comment type="subcellular location">
    <subcellularLocation>
        <location evidence="5">Cell membrane</location>
        <topology evidence="5">Multi-pass membrane protein</topology>
    </subcellularLocation>
</comment>
<dbReference type="KEGG" id="bhu:bhn_I0778"/>
<dbReference type="PANTHER" id="PTHR37815:SF3">
    <property type="entry name" value="UPF0397 PROTEIN SPR0429"/>
    <property type="match status" value="1"/>
</dbReference>
<evidence type="ECO:0000313" key="6">
    <source>
        <dbReference type="EMBL" id="AOZ95812.1"/>
    </source>
</evidence>
<feature type="transmembrane region" description="Helical" evidence="5">
    <location>
        <begin position="144"/>
        <end position="170"/>
    </location>
</feature>
<name>A0A1D9NZX5_9FIRM</name>
<keyword evidence="7" id="KW-1185">Reference proteome</keyword>
<dbReference type="Gene3D" id="1.10.1760.20">
    <property type="match status" value="1"/>
</dbReference>
<evidence type="ECO:0000256" key="4">
    <source>
        <dbReference type="ARBA" id="ARBA00023136"/>
    </source>
</evidence>
<keyword evidence="3 5" id="KW-1133">Transmembrane helix</keyword>
<evidence type="ECO:0000313" key="7">
    <source>
        <dbReference type="Proteomes" id="UP000179284"/>
    </source>
</evidence>
<gene>
    <name evidence="6" type="ORF">bhn_I0778</name>
</gene>
<dbReference type="Pfam" id="PF07155">
    <property type="entry name" value="ECF-ribofla_trS"/>
    <property type="match status" value="1"/>
</dbReference>
<dbReference type="OrthoDB" id="4550662at2"/>
<accession>A0A1D9NZX5</accession>
<feature type="transmembrane region" description="Helical" evidence="5">
    <location>
        <begin position="12"/>
        <end position="32"/>
    </location>
</feature>
<dbReference type="AlphaFoldDB" id="A0A1D9NZX5"/>
<dbReference type="InterPro" id="IPR022914">
    <property type="entry name" value="UPF0397"/>
</dbReference>
<dbReference type="EMBL" id="CP017831">
    <property type="protein sequence ID" value="AOZ95812.1"/>
    <property type="molecule type" value="Genomic_DNA"/>
</dbReference>
<keyword evidence="4 5" id="KW-0472">Membrane</keyword>
<reference evidence="7" key="1">
    <citation type="submission" date="2016-10" db="EMBL/GenBank/DDBJ databases">
        <title>The complete genome sequence of the rumen bacterium Butyrivibrio hungatei MB2003.</title>
        <authorList>
            <person name="Palevich N."/>
            <person name="Kelly W.J."/>
            <person name="Leahy S.C."/>
            <person name="Altermann E."/>
            <person name="Rakonjac J."/>
            <person name="Attwood G.T."/>
        </authorList>
    </citation>
    <scope>NUCLEOTIDE SEQUENCE [LARGE SCALE GENOMIC DNA]</scope>
    <source>
        <strain evidence="7">MB2003</strain>
    </source>
</reference>
<evidence type="ECO:0000256" key="2">
    <source>
        <dbReference type="ARBA" id="ARBA00022692"/>
    </source>
</evidence>
<sequence length="184" mass="19371">MDKKFGIKEVVAMGIGTALFVVLTNVQIPVFFVPNTSLQPRMAVLAFFAAVFGPIVGGVVGLLGHALGDALFYGGVWWSWVFPEGVVGIAVGFFAAKYAVKEGGFNTKSCILFNVIQVVANAVAWIVVAPVLDILVYSEPANKVFAQGAVAFVCNIVIIGILGSILLTVYSKVAGKSSDLKAED</sequence>
<dbReference type="HAMAP" id="MF_01572">
    <property type="entry name" value="UPF0397"/>
    <property type="match status" value="1"/>
</dbReference>
<dbReference type="PANTHER" id="PTHR37815">
    <property type="entry name" value="UPF0397 PROTEIN BC_2624-RELATED"/>
    <property type="match status" value="1"/>
</dbReference>
<evidence type="ECO:0000256" key="1">
    <source>
        <dbReference type="ARBA" id="ARBA00022475"/>
    </source>
</evidence>
<dbReference type="RefSeq" id="WP_071175551.1">
    <property type="nucleotide sequence ID" value="NZ_CP017831.1"/>
</dbReference>
<dbReference type="Proteomes" id="UP000179284">
    <property type="component" value="Chromosome I"/>
</dbReference>
<feature type="transmembrane region" description="Helical" evidence="5">
    <location>
        <begin position="77"/>
        <end position="99"/>
    </location>
</feature>
<dbReference type="InterPro" id="IPR009825">
    <property type="entry name" value="ECF_substrate-spec-like"/>
</dbReference>
<proteinExistence type="inferred from homology"/>
<organism evidence="6 7">
    <name type="scientific">Butyrivibrio hungatei</name>
    <dbReference type="NCBI Taxonomy" id="185008"/>
    <lineage>
        <taxon>Bacteria</taxon>
        <taxon>Bacillati</taxon>
        <taxon>Bacillota</taxon>
        <taxon>Clostridia</taxon>
        <taxon>Lachnospirales</taxon>
        <taxon>Lachnospiraceae</taxon>
        <taxon>Butyrivibrio</taxon>
    </lineage>
</organism>
<dbReference type="GO" id="GO:0005886">
    <property type="term" value="C:plasma membrane"/>
    <property type="evidence" value="ECO:0007669"/>
    <property type="project" value="UniProtKB-SubCell"/>
</dbReference>
<dbReference type="NCBIfam" id="NF010182">
    <property type="entry name" value="PRK13661.1"/>
    <property type="match status" value="1"/>
</dbReference>
<feature type="transmembrane region" description="Helical" evidence="5">
    <location>
        <begin position="111"/>
        <end position="132"/>
    </location>
</feature>
<feature type="transmembrane region" description="Helical" evidence="5">
    <location>
        <begin position="44"/>
        <end position="65"/>
    </location>
</feature>
<keyword evidence="1 5" id="KW-1003">Cell membrane</keyword>
<evidence type="ECO:0000256" key="5">
    <source>
        <dbReference type="HAMAP-Rule" id="MF_01572"/>
    </source>
</evidence>
<evidence type="ECO:0000256" key="3">
    <source>
        <dbReference type="ARBA" id="ARBA00022989"/>
    </source>
</evidence>
<protein>
    <recommendedName>
        <fullName evidence="5">UPF0397 protein bhn_I0778</fullName>
    </recommendedName>
</protein>
<comment type="similarity">
    <text evidence="5">Belongs to the UPF0397 family.</text>
</comment>
<keyword evidence="2 5" id="KW-0812">Transmembrane</keyword>